<dbReference type="PANTHER" id="PTHR45713">
    <property type="entry name" value="FTP DOMAIN-CONTAINING PROTEIN"/>
    <property type="match status" value="1"/>
</dbReference>
<keyword evidence="7" id="KW-0430">Lectin</keyword>
<evidence type="ECO:0000256" key="6">
    <source>
        <dbReference type="ARBA" id="ARBA00022723"/>
    </source>
</evidence>
<keyword evidence="5" id="KW-0964">Secreted</keyword>
<protein>
    <submittedName>
        <fullName evidence="12">Si:ch211-215k15.4</fullName>
    </submittedName>
</protein>
<evidence type="ECO:0000256" key="1">
    <source>
        <dbReference type="ARBA" id="ARBA00002219"/>
    </source>
</evidence>
<keyword evidence="9" id="KW-1015">Disulfide bond</keyword>
<dbReference type="InterPro" id="IPR051941">
    <property type="entry name" value="BG_Antigen-Binding_Lectin"/>
</dbReference>
<dbReference type="InterPro" id="IPR008979">
    <property type="entry name" value="Galactose-bd-like_sf"/>
</dbReference>
<dbReference type="GeneTree" id="ENSGT01060000248575"/>
<keyword evidence="6" id="KW-0479">Metal-binding</keyword>
<feature type="chain" id="PRO_5018716091" evidence="10">
    <location>
        <begin position="19"/>
        <end position="303"/>
    </location>
</feature>
<evidence type="ECO:0000256" key="8">
    <source>
        <dbReference type="ARBA" id="ARBA00022837"/>
    </source>
</evidence>
<dbReference type="PANTHER" id="PTHR45713:SF8">
    <property type="entry name" value="SI:CH211-215K15.4"/>
    <property type="match status" value="1"/>
</dbReference>
<dbReference type="GO" id="GO:0042806">
    <property type="term" value="F:fucose binding"/>
    <property type="evidence" value="ECO:0007669"/>
    <property type="project" value="UniProtKB-ARBA"/>
</dbReference>
<organism evidence="12 13">
    <name type="scientific">Labrus bergylta</name>
    <name type="common">ballan wrasse</name>
    <dbReference type="NCBI Taxonomy" id="56723"/>
    <lineage>
        <taxon>Eukaryota</taxon>
        <taxon>Metazoa</taxon>
        <taxon>Chordata</taxon>
        <taxon>Craniata</taxon>
        <taxon>Vertebrata</taxon>
        <taxon>Euteleostomi</taxon>
        <taxon>Actinopterygii</taxon>
        <taxon>Neopterygii</taxon>
        <taxon>Teleostei</taxon>
        <taxon>Neoteleostei</taxon>
        <taxon>Acanthomorphata</taxon>
        <taxon>Eupercaria</taxon>
        <taxon>Labriformes</taxon>
        <taxon>Labridae</taxon>
        <taxon>Labrus</taxon>
    </lineage>
</organism>
<keyword evidence="8" id="KW-0106">Calcium</keyword>
<dbReference type="GO" id="GO:0010185">
    <property type="term" value="P:regulation of cellular defense response"/>
    <property type="evidence" value="ECO:0007669"/>
    <property type="project" value="UniProtKB-ARBA"/>
</dbReference>
<dbReference type="Ensembl" id="ENSLBET00000016265.1">
    <property type="protein sequence ID" value="ENSLBEP00000015343.1"/>
    <property type="gene ID" value="ENSLBEG00000011705.1"/>
</dbReference>
<feature type="signal peptide" evidence="10">
    <location>
        <begin position="1"/>
        <end position="18"/>
    </location>
</feature>
<evidence type="ECO:0000256" key="9">
    <source>
        <dbReference type="ARBA" id="ARBA00023157"/>
    </source>
</evidence>
<evidence type="ECO:0000259" key="11">
    <source>
        <dbReference type="SMART" id="SM00607"/>
    </source>
</evidence>
<evidence type="ECO:0000256" key="4">
    <source>
        <dbReference type="ARBA" id="ARBA00011233"/>
    </source>
</evidence>
<evidence type="ECO:0000256" key="10">
    <source>
        <dbReference type="SAM" id="SignalP"/>
    </source>
</evidence>
<dbReference type="Proteomes" id="UP000261660">
    <property type="component" value="Unplaced"/>
</dbReference>
<evidence type="ECO:0000256" key="7">
    <source>
        <dbReference type="ARBA" id="ARBA00022734"/>
    </source>
</evidence>
<comment type="subcellular location">
    <subcellularLocation>
        <location evidence="2">Secreted</location>
    </subcellularLocation>
</comment>
<sequence>MKYVLLFILLTLLGTCSARNHENVALRGKATQSHRYPHNFGDASSAIDGNRESNFDAGSCTHTVEMENPWWRVDLLDSYIVTSVVITNRGDCCPERLNGAEVHIGNHLQDNGAANPLAGTISHIPAGSSHTLTPSSGTSGRYVTIVLPGAKRYLTLCEVEVYGYHAPTGENLALKGKASQSSLYTEGDAYFAIDGNNDNDRAHGSCSHTDTNFAPWWRLDLLKTHKVDSVKITNRKPSCALETHLKTMATTTQGIGLGDNIPAGATVEFQCNGMDGRYVNVFIPGKEEYLTLCEVEVYGSVLD</sequence>
<dbReference type="InterPro" id="IPR006585">
    <property type="entry name" value="FTP1"/>
</dbReference>
<keyword evidence="10" id="KW-0732">Signal</keyword>
<dbReference type="AlphaFoldDB" id="A0A3Q3F790"/>
<name>A0A3Q3F790_9LABR</name>
<dbReference type="SMART" id="SM00607">
    <property type="entry name" value="FTP"/>
    <property type="match status" value="2"/>
</dbReference>
<comment type="similarity">
    <text evidence="3">Belongs to the fucolectin family.</text>
</comment>
<dbReference type="SUPFAM" id="SSF49785">
    <property type="entry name" value="Galactose-binding domain-like"/>
    <property type="match status" value="2"/>
</dbReference>
<evidence type="ECO:0000256" key="5">
    <source>
        <dbReference type="ARBA" id="ARBA00022525"/>
    </source>
</evidence>
<reference evidence="12" key="2">
    <citation type="submission" date="2025-09" db="UniProtKB">
        <authorList>
            <consortium name="Ensembl"/>
        </authorList>
    </citation>
    <scope>IDENTIFICATION</scope>
</reference>
<accession>A0A3Q3F790</accession>
<evidence type="ECO:0000313" key="13">
    <source>
        <dbReference type="Proteomes" id="UP000261660"/>
    </source>
</evidence>
<feature type="domain" description="Fucolectin tachylectin-4 pentraxin-1" evidence="11">
    <location>
        <begin position="21"/>
        <end position="167"/>
    </location>
</feature>
<dbReference type="GO" id="GO:0046872">
    <property type="term" value="F:metal ion binding"/>
    <property type="evidence" value="ECO:0007669"/>
    <property type="project" value="UniProtKB-KW"/>
</dbReference>
<comment type="subunit">
    <text evidence="4">Homotrimer.</text>
</comment>
<evidence type="ECO:0000256" key="3">
    <source>
        <dbReference type="ARBA" id="ARBA00010147"/>
    </source>
</evidence>
<evidence type="ECO:0000256" key="2">
    <source>
        <dbReference type="ARBA" id="ARBA00004613"/>
    </source>
</evidence>
<evidence type="ECO:0000313" key="12">
    <source>
        <dbReference type="Ensembl" id="ENSLBEP00000015343.1"/>
    </source>
</evidence>
<dbReference type="GO" id="GO:0005576">
    <property type="term" value="C:extracellular region"/>
    <property type="evidence" value="ECO:0007669"/>
    <property type="project" value="UniProtKB-SubCell"/>
</dbReference>
<keyword evidence="13" id="KW-1185">Reference proteome</keyword>
<comment type="function">
    <text evidence="1">Acts as a defensive agent. Recognizes blood group fucosylated oligosaccharides including A, B, H and Lewis B-type antigens. Does not recognize Lewis A antigen and has low affinity for monovalent haptens.</text>
</comment>
<proteinExistence type="inferred from homology"/>
<dbReference type="Pfam" id="PF22633">
    <property type="entry name" value="F5_F8_type_C_2"/>
    <property type="match status" value="2"/>
</dbReference>
<reference evidence="12" key="1">
    <citation type="submission" date="2025-08" db="UniProtKB">
        <authorList>
            <consortium name="Ensembl"/>
        </authorList>
    </citation>
    <scope>IDENTIFICATION</scope>
</reference>
<dbReference type="GO" id="GO:0001868">
    <property type="term" value="P:regulation of complement activation, lectin pathway"/>
    <property type="evidence" value="ECO:0007669"/>
    <property type="project" value="UniProtKB-ARBA"/>
</dbReference>
<dbReference type="Gene3D" id="2.60.120.260">
    <property type="entry name" value="Galactose-binding domain-like"/>
    <property type="match status" value="2"/>
</dbReference>
<feature type="domain" description="Fucolectin tachylectin-4 pentraxin-1" evidence="11">
    <location>
        <begin position="169"/>
        <end position="303"/>
    </location>
</feature>